<feature type="chain" id="PRO_5022723669" evidence="3">
    <location>
        <begin position="28"/>
        <end position="287"/>
    </location>
</feature>
<evidence type="ECO:0000256" key="3">
    <source>
        <dbReference type="SAM" id="SignalP"/>
    </source>
</evidence>
<evidence type="ECO:0000256" key="1">
    <source>
        <dbReference type="ARBA" id="ARBA00022529"/>
    </source>
</evidence>
<dbReference type="InterPro" id="IPR023347">
    <property type="entry name" value="Lysozyme_dom_sf"/>
</dbReference>
<evidence type="ECO:0000313" key="5">
    <source>
        <dbReference type="Proteomes" id="UP000322165"/>
    </source>
</evidence>
<dbReference type="EMBL" id="VUOD01000003">
    <property type="protein sequence ID" value="KAA2285433.1"/>
    <property type="molecule type" value="Genomic_DNA"/>
</dbReference>
<keyword evidence="5" id="KW-1185">Reference proteome</keyword>
<evidence type="ECO:0000313" key="4">
    <source>
        <dbReference type="EMBL" id="KAA2285433.1"/>
    </source>
</evidence>
<reference evidence="4 5" key="2">
    <citation type="submission" date="2019-09" db="EMBL/GenBank/DDBJ databases">
        <authorList>
            <person name="Mazur A."/>
        </authorList>
    </citation>
    <scope>NUCLEOTIDE SEQUENCE [LARGE SCALE GENOMIC DNA]</scope>
    <source>
        <strain evidence="4 5">3729k</strain>
    </source>
</reference>
<sequence>MARLSRHLVAVLLSALVIAGCAGPNGAGSLQAAITPVVAEAQAEVAAVVTPAAETAQLRTAEVLVPATLAVQALSQEALSPSPGPREWTWGGAPVAADLIIRWEIGTPARYARLYQGLICPPGASGPTGGVGYDFGHQTPAAIRAEWHEHPDVERLATASGIVGEAACKAFVAQHRDIRIDYAYAERVFLRSTLPAYQLAAERALGEGWHRLTVNAQAGNTSLGYNRGWSMRGDRNREKRAIRDVCAPAGDVRCNAAEIRAMKRLWPHIPGLQLRREDEARVVESAS</sequence>
<dbReference type="PROSITE" id="PS51257">
    <property type="entry name" value="PROKAR_LIPOPROTEIN"/>
    <property type="match status" value="1"/>
</dbReference>
<evidence type="ECO:0000256" key="2">
    <source>
        <dbReference type="ARBA" id="ARBA00022638"/>
    </source>
</evidence>
<dbReference type="GO" id="GO:0042742">
    <property type="term" value="P:defense response to bacterium"/>
    <property type="evidence" value="ECO:0007669"/>
    <property type="project" value="UniProtKB-KW"/>
</dbReference>
<comment type="caution">
    <text evidence="4">The sequence shown here is derived from an EMBL/GenBank/DDBJ whole genome shotgun (WGS) entry which is preliminary data.</text>
</comment>
<dbReference type="GO" id="GO:0031640">
    <property type="term" value="P:killing of cells of another organism"/>
    <property type="evidence" value="ECO:0007669"/>
    <property type="project" value="UniProtKB-KW"/>
</dbReference>
<organism evidence="4 5">
    <name type="scientific">Arenimonas fontis</name>
    <dbReference type="NCBI Taxonomy" id="2608255"/>
    <lineage>
        <taxon>Bacteria</taxon>
        <taxon>Pseudomonadati</taxon>
        <taxon>Pseudomonadota</taxon>
        <taxon>Gammaproteobacteria</taxon>
        <taxon>Lysobacterales</taxon>
        <taxon>Lysobacteraceae</taxon>
        <taxon>Arenimonas</taxon>
    </lineage>
</organism>
<dbReference type="GO" id="GO:0003796">
    <property type="term" value="F:lysozyme activity"/>
    <property type="evidence" value="ECO:0007669"/>
    <property type="project" value="InterPro"/>
</dbReference>
<accession>A0A5B2ZCW8</accession>
<protein>
    <submittedName>
        <fullName evidence="4">Uncharacterized protein</fullName>
    </submittedName>
</protein>
<dbReference type="AlphaFoldDB" id="A0A5B2ZCW8"/>
<keyword evidence="3" id="KW-0732">Signal</keyword>
<keyword evidence="2" id="KW-0081">Bacteriolytic enzyme</keyword>
<reference evidence="4 5" key="1">
    <citation type="submission" date="2019-09" db="EMBL/GenBank/DDBJ databases">
        <title>Arenimonas chukotkensis sp. nov., a bacterium isolated from Chukotka hot spring, Arctic region, Russia.</title>
        <authorList>
            <person name="Zayulina K.S."/>
            <person name="Prokofeva M.I."/>
            <person name="Elcheninov A.G."/>
            <person name="Novikov A."/>
            <person name="Kochetkova T.V."/>
            <person name="Kublanov I.V."/>
        </authorList>
    </citation>
    <scope>NUCLEOTIDE SEQUENCE [LARGE SCALE GENOMIC DNA]</scope>
    <source>
        <strain evidence="4 5">3729k</strain>
    </source>
</reference>
<dbReference type="Proteomes" id="UP000322165">
    <property type="component" value="Unassembled WGS sequence"/>
</dbReference>
<gene>
    <name evidence="4" type="ORF">F0415_05840</name>
</gene>
<dbReference type="RefSeq" id="WP_188310306.1">
    <property type="nucleotide sequence ID" value="NZ_VUOD01000003.1"/>
</dbReference>
<feature type="signal peptide" evidence="3">
    <location>
        <begin position="1"/>
        <end position="27"/>
    </location>
</feature>
<name>A0A5B2ZCW8_9GAMM</name>
<proteinExistence type="predicted"/>
<keyword evidence="1" id="KW-0929">Antimicrobial</keyword>
<dbReference type="Gene3D" id="1.10.530.40">
    <property type="match status" value="1"/>
</dbReference>